<evidence type="ECO:0000313" key="4">
    <source>
        <dbReference type="Proteomes" id="UP001362899"/>
    </source>
</evidence>
<dbReference type="InterPro" id="IPR001498">
    <property type="entry name" value="Impact_N"/>
</dbReference>
<proteinExistence type="inferred from homology"/>
<evidence type="ECO:0000313" key="3">
    <source>
        <dbReference type="EMBL" id="GMM49983.1"/>
    </source>
</evidence>
<reference evidence="3 4" key="1">
    <citation type="journal article" date="2023" name="Elife">
        <title>Identification of key yeast species and microbe-microbe interactions impacting larval growth of Drosophila in the wild.</title>
        <authorList>
            <person name="Mure A."/>
            <person name="Sugiura Y."/>
            <person name="Maeda R."/>
            <person name="Honda K."/>
            <person name="Sakurai N."/>
            <person name="Takahashi Y."/>
            <person name="Watada M."/>
            <person name="Katoh T."/>
            <person name="Gotoh A."/>
            <person name="Gotoh Y."/>
            <person name="Taniguchi I."/>
            <person name="Nakamura K."/>
            <person name="Hayashi T."/>
            <person name="Katayama T."/>
            <person name="Uemura T."/>
            <person name="Hattori Y."/>
        </authorList>
    </citation>
    <scope>NUCLEOTIDE SEQUENCE [LARGE SCALE GENOMIC DNA]</scope>
    <source>
        <strain evidence="3 4">SB-73</strain>
    </source>
</reference>
<dbReference type="PANTHER" id="PTHR16301:SF25">
    <property type="entry name" value="PROTEIN IMPACT"/>
    <property type="match status" value="1"/>
</dbReference>
<protein>
    <recommendedName>
        <fullName evidence="2">Impact N-terminal domain-containing protein</fullName>
    </recommendedName>
</protein>
<dbReference type="InterPro" id="IPR036956">
    <property type="entry name" value="Impact_N_sf"/>
</dbReference>
<evidence type="ECO:0000259" key="2">
    <source>
        <dbReference type="Pfam" id="PF01205"/>
    </source>
</evidence>
<name>A0AAV5REW9_STABA</name>
<accession>A0AAV5REW9</accession>
<dbReference type="InterPro" id="IPR020568">
    <property type="entry name" value="Ribosomal_Su5_D2-typ_SF"/>
</dbReference>
<dbReference type="GO" id="GO:0005737">
    <property type="term" value="C:cytoplasm"/>
    <property type="evidence" value="ECO:0007669"/>
    <property type="project" value="TreeGrafter"/>
</dbReference>
<dbReference type="Gene3D" id="3.30.230.30">
    <property type="entry name" value="Impact, N-terminal domain"/>
    <property type="match status" value="1"/>
</dbReference>
<dbReference type="GO" id="GO:0006446">
    <property type="term" value="P:regulation of translational initiation"/>
    <property type="evidence" value="ECO:0007669"/>
    <property type="project" value="TreeGrafter"/>
</dbReference>
<dbReference type="Proteomes" id="UP001362899">
    <property type="component" value="Unassembled WGS sequence"/>
</dbReference>
<sequence length="126" mass="14170">MTYIWRSGLPLVVRKSRFLGKITEVNSLLQARDVLLSLKKQNLNATHYISVSRIKVGQSSYLEEASDNGEPPAASRLMTIVKRHNIYNVLLVVLRWYGGKPLGPARFRAIDEAAESAIKEYLSSKP</sequence>
<comment type="caution">
    <text evidence="3">The sequence shown here is derived from an EMBL/GenBank/DDBJ whole genome shotgun (WGS) entry which is preliminary data.</text>
</comment>
<keyword evidence="4" id="KW-1185">Reference proteome</keyword>
<dbReference type="InterPro" id="IPR023582">
    <property type="entry name" value="Impact"/>
</dbReference>
<evidence type="ECO:0000256" key="1">
    <source>
        <dbReference type="ARBA" id="ARBA00007665"/>
    </source>
</evidence>
<dbReference type="AlphaFoldDB" id="A0AAV5REW9"/>
<dbReference type="PANTHER" id="PTHR16301">
    <property type="entry name" value="IMPACT-RELATED"/>
    <property type="match status" value="1"/>
</dbReference>
<dbReference type="EMBL" id="BTGC01000003">
    <property type="protein sequence ID" value="GMM49983.1"/>
    <property type="molecule type" value="Genomic_DNA"/>
</dbReference>
<dbReference type="Pfam" id="PF01205">
    <property type="entry name" value="Impact_N"/>
    <property type="match status" value="1"/>
</dbReference>
<dbReference type="GO" id="GO:0140469">
    <property type="term" value="P:GCN2-mediated signaling"/>
    <property type="evidence" value="ECO:0007669"/>
    <property type="project" value="TreeGrafter"/>
</dbReference>
<gene>
    <name evidence="3" type="ORF">DASB73_009410</name>
</gene>
<feature type="domain" description="Impact N-terminal" evidence="2">
    <location>
        <begin position="14"/>
        <end position="118"/>
    </location>
</feature>
<comment type="similarity">
    <text evidence="1">Belongs to the IMPACT family.</text>
</comment>
<dbReference type="SUPFAM" id="SSF54211">
    <property type="entry name" value="Ribosomal protein S5 domain 2-like"/>
    <property type="match status" value="1"/>
</dbReference>
<organism evidence="3 4">
    <name type="scientific">Starmerella bacillaris</name>
    <name type="common">Yeast</name>
    <name type="synonym">Candida zemplinina</name>
    <dbReference type="NCBI Taxonomy" id="1247836"/>
    <lineage>
        <taxon>Eukaryota</taxon>
        <taxon>Fungi</taxon>
        <taxon>Dikarya</taxon>
        <taxon>Ascomycota</taxon>
        <taxon>Saccharomycotina</taxon>
        <taxon>Dipodascomycetes</taxon>
        <taxon>Dipodascales</taxon>
        <taxon>Trichomonascaceae</taxon>
        <taxon>Starmerella</taxon>
    </lineage>
</organism>